<evidence type="ECO:0000256" key="1">
    <source>
        <dbReference type="SAM" id="Phobius"/>
    </source>
</evidence>
<keyword evidence="1" id="KW-0472">Membrane</keyword>
<keyword evidence="1" id="KW-1133">Transmembrane helix</keyword>
<keyword evidence="1" id="KW-0812">Transmembrane</keyword>
<dbReference type="Proteomes" id="UP000187209">
    <property type="component" value="Unassembled WGS sequence"/>
</dbReference>
<sequence length="313" mass="34828">MAEGTITTKLIEDPRSKSPKQKCFSLRKRLDTSPGLMRILKIIVGAVAISHIFAAFLLFIADTDIEITIYPLLALSFEVLVLCVFMIGVIISDIMNDTMSMAVWQRAAIGRILRNSFIALILFIFFLLCVTQIETVSKKIIIPSISSMSSPIIFLLIISYIKLILIKSETSSYWISICTCFLAEIVIIIIDVDFEINVPWVIIGLPLVLMCFALFIGSLITCSLDLIQGISGCCACLSFGGYVVVNVLALDGYIDYSFYYVGSGIAGFVFVFVFFSQYVGNFFLDVVFGHIETDYFYYVNPPRKGGKVKAITI</sequence>
<feature type="transmembrane region" description="Helical" evidence="1">
    <location>
        <begin position="173"/>
        <end position="192"/>
    </location>
</feature>
<feature type="transmembrane region" description="Helical" evidence="1">
    <location>
        <begin position="256"/>
        <end position="275"/>
    </location>
</feature>
<protein>
    <submittedName>
        <fullName evidence="2">Uncharacterized protein</fullName>
    </submittedName>
</protein>
<reference evidence="2 3" key="1">
    <citation type="submission" date="2016-11" db="EMBL/GenBank/DDBJ databases">
        <title>The macronuclear genome of Stentor coeruleus: a giant cell with tiny introns.</title>
        <authorList>
            <person name="Slabodnick M."/>
            <person name="Ruby J.G."/>
            <person name="Reiff S.B."/>
            <person name="Swart E.C."/>
            <person name="Gosai S."/>
            <person name="Prabakaran S."/>
            <person name="Witkowska E."/>
            <person name="Larue G.E."/>
            <person name="Fisher S."/>
            <person name="Freeman R.M."/>
            <person name="Gunawardena J."/>
            <person name="Chu W."/>
            <person name="Stover N.A."/>
            <person name="Gregory B.D."/>
            <person name="Nowacki M."/>
            <person name="Derisi J."/>
            <person name="Roy S.W."/>
            <person name="Marshall W.F."/>
            <person name="Sood P."/>
        </authorList>
    </citation>
    <scope>NUCLEOTIDE SEQUENCE [LARGE SCALE GENOMIC DNA]</scope>
    <source>
        <strain evidence="2">WM001</strain>
    </source>
</reference>
<dbReference type="AlphaFoldDB" id="A0A1R2CYQ8"/>
<proteinExistence type="predicted"/>
<evidence type="ECO:0000313" key="3">
    <source>
        <dbReference type="Proteomes" id="UP000187209"/>
    </source>
</evidence>
<dbReference type="EMBL" id="MPUH01000031">
    <property type="protein sequence ID" value="OMJ94139.1"/>
    <property type="molecule type" value="Genomic_DNA"/>
</dbReference>
<name>A0A1R2CYQ8_9CILI</name>
<feature type="transmembrane region" description="Helical" evidence="1">
    <location>
        <begin position="39"/>
        <end position="61"/>
    </location>
</feature>
<feature type="transmembrane region" description="Helical" evidence="1">
    <location>
        <begin position="67"/>
        <end position="91"/>
    </location>
</feature>
<feature type="transmembrane region" description="Helical" evidence="1">
    <location>
        <begin position="112"/>
        <end position="134"/>
    </location>
</feature>
<feature type="transmembrane region" description="Helical" evidence="1">
    <location>
        <begin position="140"/>
        <end position="161"/>
    </location>
</feature>
<feature type="transmembrane region" description="Helical" evidence="1">
    <location>
        <begin position="229"/>
        <end position="250"/>
    </location>
</feature>
<comment type="caution">
    <text evidence="2">The sequence shown here is derived from an EMBL/GenBank/DDBJ whole genome shotgun (WGS) entry which is preliminary data.</text>
</comment>
<evidence type="ECO:0000313" key="2">
    <source>
        <dbReference type="EMBL" id="OMJ94139.1"/>
    </source>
</evidence>
<organism evidence="2 3">
    <name type="scientific">Stentor coeruleus</name>
    <dbReference type="NCBI Taxonomy" id="5963"/>
    <lineage>
        <taxon>Eukaryota</taxon>
        <taxon>Sar</taxon>
        <taxon>Alveolata</taxon>
        <taxon>Ciliophora</taxon>
        <taxon>Postciliodesmatophora</taxon>
        <taxon>Heterotrichea</taxon>
        <taxon>Heterotrichida</taxon>
        <taxon>Stentoridae</taxon>
        <taxon>Stentor</taxon>
    </lineage>
</organism>
<gene>
    <name evidence="2" type="ORF">SteCoe_2777</name>
</gene>
<accession>A0A1R2CYQ8</accession>
<keyword evidence="3" id="KW-1185">Reference proteome</keyword>
<feature type="transmembrane region" description="Helical" evidence="1">
    <location>
        <begin position="198"/>
        <end position="222"/>
    </location>
</feature>